<dbReference type="SUPFAM" id="SSF56024">
    <property type="entry name" value="Phospholipase D/nuclease"/>
    <property type="match status" value="1"/>
</dbReference>
<dbReference type="InterPro" id="IPR025202">
    <property type="entry name" value="PLD-like_dom"/>
</dbReference>
<dbReference type="Gene3D" id="3.30.870.10">
    <property type="entry name" value="Endonuclease Chain A"/>
    <property type="match status" value="1"/>
</dbReference>
<evidence type="ECO:0000259" key="1">
    <source>
        <dbReference type="Pfam" id="PF13091"/>
    </source>
</evidence>
<feature type="domain" description="Phospholipase D-like" evidence="1">
    <location>
        <begin position="321"/>
        <end position="419"/>
    </location>
</feature>
<evidence type="ECO:0000313" key="2">
    <source>
        <dbReference type="EMBL" id="AWK10371.1"/>
    </source>
</evidence>
<name>A0ABM6V8E6_9ACTN</name>
<evidence type="ECO:0000313" key="3">
    <source>
        <dbReference type="Proteomes" id="UP000245051"/>
    </source>
</evidence>
<keyword evidence="3" id="KW-1185">Reference proteome</keyword>
<protein>
    <recommendedName>
        <fullName evidence="1">Phospholipase D-like domain-containing protein</fullName>
    </recommendedName>
</protein>
<accession>A0ABM6V8E6</accession>
<dbReference type="Proteomes" id="UP000245051">
    <property type="component" value="Chromosome"/>
</dbReference>
<gene>
    <name evidence="2" type="ORF">DDQ41_17360</name>
</gene>
<organism evidence="2 3">
    <name type="scientific">Streptomyces spongiicola</name>
    <dbReference type="NCBI Taxonomy" id="1690221"/>
    <lineage>
        <taxon>Bacteria</taxon>
        <taxon>Bacillati</taxon>
        <taxon>Actinomycetota</taxon>
        <taxon>Actinomycetes</taxon>
        <taxon>Kitasatosporales</taxon>
        <taxon>Streptomycetaceae</taxon>
        <taxon>Streptomyces</taxon>
    </lineage>
</organism>
<reference evidence="2 3" key="1">
    <citation type="submission" date="2018-05" db="EMBL/GenBank/DDBJ databases">
        <title>Complete genome sequence of the Type Strain of Streptomyces spongiicola HNM0071, the producer of staurosporine.</title>
        <authorList>
            <person name="Zhou S."/>
            <person name="Huang X."/>
        </authorList>
    </citation>
    <scope>NUCLEOTIDE SEQUENCE [LARGE SCALE GENOMIC DNA]</scope>
    <source>
        <strain evidence="2 3">HNM0071</strain>
    </source>
</reference>
<dbReference type="EMBL" id="CP029254">
    <property type="protein sequence ID" value="AWK10371.1"/>
    <property type="molecule type" value="Genomic_DNA"/>
</dbReference>
<dbReference type="Pfam" id="PF13091">
    <property type="entry name" value="PLDc_2"/>
    <property type="match status" value="1"/>
</dbReference>
<dbReference type="RefSeq" id="WP_109295311.1">
    <property type="nucleotide sequence ID" value="NZ_CP029254.1"/>
</dbReference>
<proteinExistence type="predicted"/>
<sequence length="460" mass="51749">MPTFSSDSLLAARFHNARPGLELTAIADAALPVARISADVLAQDRKQIPLLDEFVLRLVSTNLRTEGAIAGFLGLPSDMVTDTIADHFHKDLLTYGPSDSTAGARRLKLTPRGEQQERELSSITPVRVNEPLVFDQLLWKVSSFDRRMIIPRRQAQEQNMLLLPAAQRRPVEMSDLTAAAINVQLRERGLTDREVLQVKQITESKAPRVLPAKLLVYADADRNDIQLGVVIDGELSPDHELGLLGQGGAKALGIQVEAPAERPSLDPDLERARIPLAEVTKKRAEQAAVQLAAVAPKELAEERPRDEIRAISVFEHSDLLEEALTQARRRILLIAPWIKRAIVDTSFISKLETRLRRGVSVHIAYGYTPNDPKNDRDAVRRLENLASRYKEKFTFTRVKSTHAKVLVYDDVWITTSFNWLSFEGDRDRTYRMEEGTLVRGSKTVDEKYQRYLDLIAQESE</sequence>